<reference evidence="3" key="1">
    <citation type="submission" date="2016-10" db="EMBL/GenBank/DDBJ databases">
        <authorList>
            <person name="Varghese N."/>
            <person name="Submissions S."/>
        </authorList>
    </citation>
    <scope>NUCLEOTIDE SEQUENCE [LARGE SCALE GENOMIC DNA]</scope>
    <source>
        <strain evidence="3">CGMCC 1.6495</strain>
    </source>
</reference>
<accession>A0A1H9W226</accession>
<sequence>MAGTKLPVTLIHGLKIGETECKDVVLREATAGDVLDAQEAAERLMMVPNGDGGFEPMLVVSPSRVGVEVLRRQIVSIGDVSGPLDLKLMHRLHPEDLNRLLAKSEQLDGAAVAQTQEGATQRGRGDSDRPASNEADVGDRDTHGVE</sequence>
<keyword evidence="3" id="KW-1185">Reference proteome</keyword>
<dbReference type="EMBL" id="FOGS01000012">
    <property type="protein sequence ID" value="SES28010.1"/>
    <property type="molecule type" value="Genomic_DNA"/>
</dbReference>
<organism evidence="2 3">
    <name type="scientific">Vreelandella subterranea</name>
    <dbReference type="NCBI Taxonomy" id="416874"/>
    <lineage>
        <taxon>Bacteria</taxon>
        <taxon>Pseudomonadati</taxon>
        <taxon>Pseudomonadota</taxon>
        <taxon>Gammaproteobacteria</taxon>
        <taxon>Oceanospirillales</taxon>
        <taxon>Halomonadaceae</taxon>
        <taxon>Vreelandella</taxon>
    </lineage>
</organism>
<evidence type="ECO:0000256" key="1">
    <source>
        <dbReference type="SAM" id="MobiDB-lite"/>
    </source>
</evidence>
<gene>
    <name evidence="2" type="ORF">SAMN04487958_11210</name>
</gene>
<dbReference type="InterPro" id="IPR056974">
    <property type="entry name" value="Tail_Gp41-like"/>
</dbReference>
<protein>
    <submittedName>
        <fullName evidence="2">Mu-like prophage FluMu protein gp41</fullName>
    </submittedName>
</protein>
<dbReference type="Pfam" id="PF23746">
    <property type="entry name" value="Gp41_Mu"/>
    <property type="match status" value="1"/>
</dbReference>
<feature type="compositionally biased region" description="Basic and acidic residues" evidence="1">
    <location>
        <begin position="123"/>
        <end position="146"/>
    </location>
</feature>
<dbReference type="RefSeq" id="WP_092829413.1">
    <property type="nucleotide sequence ID" value="NZ_FOGS01000012.1"/>
</dbReference>
<proteinExistence type="predicted"/>
<evidence type="ECO:0000313" key="2">
    <source>
        <dbReference type="EMBL" id="SES28010.1"/>
    </source>
</evidence>
<dbReference type="Proteomes" id="UP000198505">
    <property type="component" value="Unassembled WGS sequence"/>
</dbReference>
<name>A0A1H9W226_9GAMM</name>
<dbReference type="AlphaFoldDB" id="A0A1H9W226"/>
<feature type="region of interest" description="Disordered" evidence="1">
    <location>
        <begin position="108"/>
        <end position="146"/>
    </location>
</feature>
<dbReference type="STRING" id="416874.SAMN04487958_11210"/>
<evidence type="ECO:0000313" key="3">
    <source>
        <dbReference type="Proteomes" id="UP000198505"/>
    </source>
</evidence>